<keyword evidence="1" id="KW-0472">Membrane</keyword>
<feature type="transmembrane region" description="Helical" evidence="1">
    <location>
        <begin position="12"/>
        <end position="35"/>
    </location>
</feature>
<gene>
    <name evidence="2" type="ORF">METZ01_LOCUS443257</name>
</gene>
<name>A0A382Z4M6_9ZZZZ</name>
<keyword evidence="1" id="KW-0812">Transmembrane</keyword>
<accession>A0A382Z4M6</accession>
<protein>
    <submittedName>
        <fullName evidence="2">Uncharacterized protein</fullName>
    </submittedName>
</protein>
<reference evidence="2" key="1">
    <citation type="submission" date="2018-05" db="EMBL/GenBank/DDBJ databases">
        <authorList>
            <person name="Lanie J.A."/>
            <person name="Ng W.-L."/>
            <person name="Kazmierczak K.M."/>
            <person name="Andrzejewski T.M."/>
            <person name="Davidsen T.M."/>
            <person name="Wayne K.J."/>
            <person name="Tettelin H."/>
            <person name="Glass J.I."/>
            <person name="Rusch D."/>
            <person name="Podicherti R."/>
            <person name="Tsui H.-C.T."/>
            <person name="Winkler M.E."/>
        </authorList>
    </citation>
    <scope>NUCLEOTIDE SEQUENCE</scope>
</reference>
<feature type="non-terminal residue" evidence="2">
    <location>
        <position position="48"/>
    </location>
</feature>
<dbReference type="EMBL" id="UINC01180955">
    <property type="protein sequence ID" value="SVD90403.1"/>
    <property type="molecule type" value="Genomic_DNA"/>
</dbReference>
<organism evidence="2">
    <name type="scientific">marine metagenome</name>
    <dbReference type="NCBI Taxonomy" id="408172"/>
    <lineage>
        <taxon>unclassified sequences</taxon>
        <taxon>metagenomes</taxon>
        <taxon>ecological metagenomes</taxon>
    </lineage>
</organism>
<dbReference type="AlphaFoldDB" id="A0A382Z4M6"/>
<evidence type="ECO:0000256" key="1">
    <source>
        <dbReference type="SAM" id="Phobius"/>
    </source>
</evidence>
<evidence type="ECO:0000313" key="2">
    <source>
        <dbReference type="EMBL" id="SVD90403.1"/>
    </source>
</evidence>
<keyword evidence="1" id="KW-1133">Transmembrane helix</keyword>
<sequence>MDKATSFLKFIFYISVLFLIIISLYPGSLFGMLFYGDSGLQPNLALNP</sequence>
<proteinExistence type="predicted"/>